<evidence type="ECO:0000256" key="2">
    <source>
        <dbReference type="PROSITE-ProRule" id="PRU00703"/>
    </source>
</evidence>
<dbReference type="InterPro" id="IPR000644">
    <property type="entry name" value="CBS_dom"/>
</dbReference>
<feature type="domain" description="CBS" evidence="3">
    <location>
        <begin position="74"/>
        <end position="129"/>
    </location>
</feature>
<gene>
    <name evidence="4" type="ORF">GTW20_25875</name>
</gene>
<sequence length="139" mass="14715">MVDSIVEVMTPVVHTVTPDTTLREAAEIMRDQDVGDVVVLEDDHLRGILTDRDIVVRCVAEGGDPETVTVGEVCSSEPVTVPHQSSVGDAVHAMRVEHVRRLPVVDGEEVTGIVTIGDLALAVDEDSALADVSGAAPNR</sequence>
<dbReference type="PANTHER" id="PTHR43080">
    <property type="entry name" value="CBS DOMAIN-CONTAINING PROTEIN CBSX3, MITOCHONDRIAL"/>
    <property type="match status" value="1"/>
</dbReference>
<name>A0A7K2J0G8_9ACTN</name>
<dbReference type="Proteomes" id="UP000467124">
    <property type="component" value="Unassembled WGS sequence"/>
</dbReference>
<dbReference type="AlphaFoldDB" id="A0A7K2J0G8"/>
<feature type="domain" description="CBS" evidence="3">
    <location>
        <begin position="9"/>
        <end position="66"/>
    </location>
</feature>
<organism evidence="4 5">
    <name type="scientific">Nocardiopsis alba</name>
    <dbReference type="NCBI Taxonomy" id="53437"/>
    <lineage>
        <taxon>Bacteria</taxon>
        <taxon>Bacillati</taxon>
        <taxon>Actinomycetota</taxon>
        <taxon>Actinomycetes</taxon>
        <taxon>Streptosporangiales</taxon>
        <taxon>Nocardiopsidaceae</taxon>
        <taxon>Nocardiopsis</taxon>
    </lineage>
</organism>
<evidence type="ECO:0000313" key="5">
    <source>
        <dbReference type="Proteomes" id="UP000467124"/>
    </source>
</evidence>
<comment type="caution">
    <text evidence="4">The sequence shown here is derived from an EMBL/GenBank/DDBJ whole genome shotgun (WGS) entry which is preliminary data.</text>
</comment>
<dbReference type="PANTHER" id="PTHR43080:SF2">
    <property type="entry name" value="CBS DOMAIN-CONTAINING PROTEIN"/>
    <property type="match status" value="1"/>
</dbReference>
<evidence type="ECO:0000256" key="1">
    <source>
        <dbReference type="ARBA" id="ARBA00023122"/>
    </source>
</evidence>
<evidence type="ECO:0000313" key="4">
    <source>
        <dbReference type="EMBL" id="MYR35596.1"/>
    </source>
</evidence>
<dbReference type="SUPFAM" id="SSF54631">
    <property type="entry name" value="CBS-domain pair"/>
    <property type="match status" value="1"/>
</dbReference>
<protein>
    <submittedName>
        <fullName evidence="4">CBS domain-containing protein</fullName>
    </submittedName>
</protein>
<evidence type="ECO:0000259" key="3">
    <source>
        <dbReference type="PROSITE" id="PS51371"/>
    </source>
</evidence>
<dbReference type="RefSeq" id="WP_017535319.1">
    <property type="nucleotide sequence ID" value="NZ_BAZE01000015.1"/>
</dbReference>
<dbReference type="Pfam" id="PF00571">
    <property type="entry name" value="CBS"/>
    <property type="match status" value="2"/>
</dbReference>
<dbReference type="CDD" id="cd04622">
    <property type="entry name" value="CBS_pair_HRP1_like"/>
    <property type="match status" value="1"/>
</dbReference>
<dbReference type="InterPro" id="IPR046342">
    <property type="entry name" value="CBS_dom_sf"/>
</dbReference>
<dbReference type="GeneID" id="91393975"/>
<dbReference type="InterPro" id="IPR051257">
    <property type="entry name" value="Diverse_CBS-Domain"/>
</dbReference>
<dbReference type="PROSITE" id="PS51371">
    <property type="entry name" value="CBS"/>
    <property type="match status" value="2"/>
</dbReference>
<dbReference type="SMART" id="SM00116">
    <property type="entry name" value="CBS"/>
    <property type="match status" value="2"/>
</dbReference>
<dbReference type="EMBL" id="WWHY01000001">
    <property type="protein sequence ID" value="MYR35596.1"/>
    <property type="molecule type" value="Genomic_DNA"/>
</dbReference>
<reference evidence="4 5" key="1">
    <citation type="journal article" date="2019" name="Nat. Commun.">
        <title>The antimicrobial potential of Streptomyces from insect microbiomes.</title>
        <authorList>
            <person name="Chevrette M.G."/>
            <person name="Carlson C.M."/>
            <person name="Ortega H.E."/>
            <person name="Thomas C."/>
            <person name="Ananiev G.E."/>
            <person name="Barns K.J."/>
            <person name="Book A.J."/>
            <person name="Cagnazzo J."/>
            <person name="Carlos C."/>
            <person name="Flanigan W."/>
            <person name="Grubbs K.J."/>
            <person name="Horn H.A."/>
            <person name="Hoffmann F.M."/>
            <person name="Klassen J.L."/>
            <person name="Knack J.J."/>
            <person name="Lewin G.R."/>
            <person name="McDonald B.R."/>
            <person name="Muller L."/>
            <person name="Melo W.G.P."/>
            <person name="Pinto-Tomas A.A."/>
            <person name="Schmitz A."/>
            <person name="Wendt-Pienkowski E."/>
            <person name="Wildman S."/>
            <person name="Zhao M."/>
            <person name="Zhang F."/>
            <person name="Bugni T.S."/>
            <person name="Andes D.R."/>
            <person name="Pupo M.T."/>
            <person name="Currie C.R."/>
        </authorList>
    </citation>
    <scope>NUCLEOTIDE SEQUENCE [LARGE SCALE GENOMIC DNA]</scope>
    <source>
        <strain evidence="4 5">SID5840</strain>
    </source>
</reference>
<accession>A0A7K2J0G8</accession>
<dbReference type="Gene3D" id="3.10.580.10">
    <property type="entry name" value="CBS-domain"/>
    <property type="match status" value="1"/>
</dbReference>
<keyword evidence="1 2" id="KW-0129">CBS domain</keyword>
<proteinExistence type="predicted"/>